<proteinExistence type="predicted"/>
<keyword evidence="2" id="KW-1185">Reference proteome</keyword>
<evidence type="ECO:0000313" key="2">
    <source>
        <dbReference type="Proteomes" id="UP000694422"/>
    </source>
</evidence>
<sequence length="50" mass="5648">EGTGSGCGNCSRCGAEMHSELSVDEVINDRYWMRLNESCQIHFMPPENEK</sequence>
<dbReference type="Proteomes" id="UP000694422">
    <property type="component" value="Unplaced"/>
</dbReference>
<reference evidence="1" key="2">
    <citation type="submission" date="2025-09" db="UniProtKB">
        <authorList>
            <consortium name="Ensembl"/>
        </authorList>
    </citation>
    <scope>IDENTIFICATION</scope>
</reference>
<reference evidence="1" key="1">
    <citation type="submission" date="2025-08" db="UniProtKB">
        <authorList>
            <consortium name="Ensembl"/>
        </authorList>
    </citation>
    <scope>IDENTIFICATION</scope>
</reference>
<evidence type="ECO:0000313" key="1">
    <source>
        <dbReference type="Ensembl" id="ENSSDAP00000006794.1"/>
    </source>
</evidence>
<dbReference type="Ensembl" id="ENSSDAT00000007753.1">
    <property type="protein sequence ID" value="ENSSDAP00000006794.1"/>
    <property type="gene ID" value="ENSSDAG00000006272.1"/>
</dbReference>
<protein>
    <submittedName>
        <fullName evidence="1">Uncharacterized protein</fullName>
    </submittedName>
</protein>
<dbReference type="AlphaFoldDB" id="A0A8C9UMB3"/>
<accession>A0A8C9UMB3</accession>
<name>A0A8C9UMB3_SPEDA</name>
<organism evidence="1 2">
    <name type="scientific">Spermophilus dauricus</name>
    <name type="common">Daurian ground squirrel</name>
    <dbReference type="NCBI Taxonomy" id="99837"/>
    <lineage>
        <taxon>Eukaryota</taxon>
        <taxon>Metazoa</taxon>
        <taxon>Chordata</taxon>
        <taxon>Craniata</taxon>
        <taxon>Vertebrata</taxon>
        <taxon>Euteleostomi</taxon>
        <taxon>Mammalia</taxon>
        <taxon>Eutheria</taxon>
        <taxon>Euarchontoglires</taxon>
        <taxon>Glires</taxon>
        <taxon>Rodentia</taxon>
        <taxon>Sciuromorpha</taxon>
        <taxon>Sciuridae</taxon>
        <taxon>Xerinae</taxon>
        <taxon>Marmotini</taxon>
        <taxon>Spermophilus</taxon>
    </lineage>
</organism>